<protein>
    <recommendedName>
        <fullName evidence="4">PepSY-associated TM region</fullName>
    </recommendedName>
</protein>
<keyword evidence="1" id="KW-1133">Transmembrane helix</keyword>
<keyword evidence="1" id="KW-0812">Transmembrane</keyword>
<dbReference type="EMBL" id="LT629745">
    <property type="protein sequence ID" value="SDR97457.1"/>
    <property type="molecule type" value="Genomic_DNA"/>
</dbReference>
<dbReference type="Proteomes" id="UP000198858">
    <property type="component" value="Chromosome I"/>
</dbReference>
<feature type="transmembrane region" description="Helical" evidence="1">
    <location>
        <begin position="121"/>
        <end position="143"/>
    </location>
</feature>
<dbReference type="AlphaFoldDB" id="A0A1H1NEV1"/>
<evidence type="ECO:0008006" key="4">
    <source>
        <dbReference type="Google" id="ProtNLM"/>
    </source>
</evidence>
<dbReference type="PANTHER" id="PTHR40115:SF1">
    <property type="entry name" value="INNER MEMBRANE PROTEIN WITH PEPSY TM HELIX"/>
    <property type="match status" value="1"/>
</dbReference>
<dbReference type="InterPro" id="IPR032307">
    <property type="entry name" value="PepSY_TM-like_2"/>
</dbReference>
<evidence type="ECO:0000256" key="1">
    <source>
        <dbReference type="SAM" id="Phobius"/>
    </source>
</evidence>
<sequence>MNNRKISNKFRVYHRYLGFFLAGIMAMYAISGIVLIFRNTDAFKIENTIEKKLPRDLSDEQIGKTLKIENFKVDRIEGEKIYFEQGELDRSTGLATYKVKKLPLILENMTKLHKANTTRPLFFLNIIFGLCLLFFVISAFWMFMPSTKIFRKGVFFTIGGIILTLILLFV</sequence>
<name>A0A1H1NEV1_9FLAO</name>
<reference evidence="2 3" key="1">
    <citation type="submission" date="2016-10" db="EMBL/GenBank/DDBJ databases">
        <authorList>
            <person name="Varghese N."/>
            <person name="Submissions S."/>
        </authorList>
    </citation>
    <scope>NUCLEOTIDE SEQUENCE [LARGE SCALE GENOMIC DNA]</scope>
    <source>
        <strain evidence="2 3">Mar_2010_102</strain>
    </source>
</reference>
<dbReference type="RefSeq" id="WP_089662028.1">
    <property type="nucleotide sequence ID" value="NZ_LT629745.1"/>
</dbReference>
<proteinExistence type="predicted"/>
<keyword evidence="1" id="KW-0472">Membrane</keyword>
<organism evidence="2 3">
    <name type="scientific">Christiangramia echinicola</name>
    <dbReference type="NCBI Taxonomy" id="279359"/>
    <lineage>
        <taxon>Bacteria</taxon>
        <taxon>Pseudomonadati</taxon>
        <taxon>Bacteroidota</taxon>
        <taxon>Flavobacteriia</taxon>
        <taxon>Flavobacteriales</taxon>
        <taxon>Flavobacteriaceae</taxon>
        <taxon>Christiangramia</taxon>
    </lineage>
</organism>
<dbReference type="PANTHER" id="PTHR40115">
    <property type="entry name" value="INNER MEMBRANE PROTEIN WITH PEPSY TM HELIX"/>
    <property type="match status" value="1"/>
</dbReference>
<evidence type="ECO:0000313" key="2">
    <source>
        <dbReference type="EMBL" id="SDR97457.1"/>
    </source>
</evidence>
<dbReference type="STRING" id="1250231.SAMN04488552_1694"/>
<accession>A0A1H1NEV1</accession>
<evidence type="ECO:0000313" key="3">
    <source>
        <dbReference type="Proteomes" id="UP000198858"/>
    </source>
</evidence>
<feature type="transmembrane region" description="Helical" evidence="1">
    <location>
        <begin position="149"/>
        <end position="169"/>
    </location>
</feature>
<keyword evidence="3" id="KW-1185">Reference proteome</keyword>
<gene>
    <name evidence="2" type="ORF">SAMN04488552_1694</name>
</gene>
<feature type="transmembrane region" description="Helical" evidence="1">
    <location>
        <begin position="16"/>
        <end position="37"/>
    </location>
</feature>